<sequence>MPTDPALQQILDAALDCAERSSWEQVRLHEVAAAAGLTLEDLRVHLREKEDLTDPWFDRADRAMLLDAASAEFRSLPTRARLHRAIMTWLDALAAHRRVTRQMILAKLEPGHVHIQVPAVMRISRTVQWLREAAGLRDAGLRRALAESVLTGIYLATFVHWMGDDSPGSTRTRQRLDHLLGQAEWLALRLPGFAPPPARH</sequence>
<dbReference type="OrthoDB" id="7375611at2"/>
<evidence type="ECO:0000313" key="2">
    <source>
        <dbReference type="Proteomes" id="UP000295765"/>
    </source>
</evidence>
<dbReference type="AlphaFoldDB" id="A0A4R2L7E5"/>
<name>A0A4R2L7E5_9GAMM</name>
<accession>A0A4R2L7E5</accession>
<dbReference type="SUPFAM" id="SSF46689">
    <property type="entry name" value="Homeodomain-like"/>
    <property type="match status" value="1"/>
</dbReference>
<gene>
    <name evidence="1" type="ORF">EV699_10971</name>
</gene>
<keyword evidence="2" id="KW-1185">Reference proteome</keyword>
<comment type="caution">
    <text evidence="1">The sequence shown here is derived from an EMBL/GenBank/DDBJ whole genome shotgun (WGS) entry which is preliminary data.</text>
</comment>
<dbReference type="InterPro" id="IPR009057">
    <property type="entry name" value="Homeodomain-like_sf"/>
</dbReference>
<evidence type="ECO:0000313" key="1">
    <source>
        <dbReference type="EMBL" id="TCO81230.1"/>
    </source>
</evidence>
<reference evidence="1 2" key="1">
    <citation type="submission" date="2019-03" db="EMBL/GenBank/DDBJ databases">
        <title>Genomic Encyclopedia of Type Strains, Phase IV (KMG-IV): sequencing the most valuable type-strain genomes for metagenomic binning, comparative biology and taxonomic classification.</title>
        <authorList>
            <person name="Goeker M."/>
        </authorList>
    </citation>
    <scope>NUCLEOTIDE SEQUENCE [LARGE SCALE GENOMIC DNA]</scope>
    <source>
        <strain evidence="1 2">DSM 25287</strain>
    </source>
</reference>
<organism evidence="1 2">
    <name type="scientific">Plasticicumulans lactativorans</name>
    <dbReference type="NCBI Taxonomy" id="1133106"/>
    <lineage>
        <taxon>Bacteria</taxon>
        <taxon>Pseudomonadati</taxon>
        <taxon>Pseudomonadota</taxon>
        <taxon>Gammaproteobacteria</taxon>
        <taxon>Candidatus Competibacteraceae</taxon>
        <taxon>Plasticicumulans</taxon>
    </lineage>
</organism>
<dbReference type="Proteomes" id="UP000295765">
    <property type="component" value="Unassembled WGS sequence"/>
</dbReference>
<proteinExistence type="predicted"/>
<dbReference type="Gene3D" id="1.10.357.10">
    <property type="entry name" value="Tetracycline Repressor, domain 2"/>
    <property type="match status" value="1"/>
</dbReference>
<dbReference type="RefSeq" id="WP_132541872.1">
    <property type="nucleotide sequence ID" value="NZ_SLWY01000009.1"/>
</dbReference>
<protein>
    <submittedName>
        <fullName evidence="1">TetR family transcriptional regulator</fullName>
    </submittedName>
</protein>
<dbReference type="EMBL" id="SLWY01000009">
    <property type="protein sequence ID" value="TCO81230.1"/>
    <property type="molecule type" value="Genomic_DNA"/>
</dbReference>